<dbReference type="Proteomes" id="UP000823775">
    <property type="component" value="Unassembled WGS sequence"/>
</dbReference>
<accession>A0ABS8TPJ1</accession>
<dbReference type="EMBL" id="JACEIK010001980">
    <property type="protein sequence ID" value="MCD7473489.1"/>
    <property type="molecule type" value="Genomic_DNA"/>
</dbReference>
<name>A0ABS8TPJ1_DATST</name>
<comment type="caution">
    <text evidence="1">The sequence shown here is derived from an EMBL/GenBank/DDBJ whole genome shotgun (WGS) entry which is preliminary data.</text>
</comment>
<gene>
    <name evidence="1" type="ORF">HAX54_015390</name>
</gene>
<reference evidence="1 2" key="1">
    <citation type="journal article" date="2021" name="BMC Genomics">
        <title>Datura genome reveals duplications of psychoactive alkaloid biosynthetic genes and high mutation rate following tissue culture.</title>
        <authorList>
            <person name="Rajewski A."/>
            <person name="Carter-House D."/>
            <person name="Stajich J."/>
            <person name="Litt A."/>
        </authorList>
    </citation>
    <scope>NUCLEOTIDE SEQUENCE [LARGE SCALE GENOMIC DNA]</scope>
    <source>
        <strain evidence="1">AR-01</strain>
    </source>
</reference>
<organism evidence="1 2">
    <name type="scientific">Datura stramonium</name>
    <name type="common">Jimsonweed</name>
    <name type="synonym">Common thornapple</name>
    <dbReference type="NCBI Taxonomy" id="4076"/>
    <lineage>
        <taxon>Eukaryota</taxon>
        <taxon>Viridiplantae</taxon>
        <taxon>Streptophyta</taxon>
        <taxon>Embryophyta</taxon>
        <taxon>Tracheophyta</taxon>
        <taxon>Spermatophyta</taxon>
        <taxon>Magnoliopsida</taxon>
        <taxon>eudicotyledons</taxon>
        <taxon>Gunneridae</taxon>
        <taxon>Pentapetalae</taxon>
        <taxon>asterids</taxon>
        <taxon>lamiids</taxon>
        <taxon>Solanales</taxon>
        <taxon>Solanaceae</taxon>
        <taxon>Solanoideae</taxon>
        <taxon>Datureae</taxon>
        <taxon>Datura</taxon>
    </lineage>
</organism>
<protein>
    <submittedName>
        <fullName evidence="1">Uncharacterized protein</fullName>
    </submittedName>
</protein>
<evidence type="ECO:0000313" key="2">
    <source>
        <dbReference type="Proteomes" id="UP000823775"/>
    </source>
</evidence>
<proteinExistence type="predicted"/>
<evidence type="ECO:0000313" key="1">
    <source>
        <dbReference type="EMBL" id="MCD7473489.1"/>
    </source>
</evidence>
<sequence length="178" mass="20529">MEWQFNENDIHHSKIAMYLATSEYFLKHHNFEDCCNYALKAIEIDPNQTVPSQIYAIAKKAHFNDELEGKGNEGSFQTIVGPPTPPEVAENGENYCLGFYVLGKEGKSPFVRKNDDDFDGDEKFLGDGSKVITNEIIYDEGSKREKKIEVERNHDYEFHNEKNDDYYVVDEDDINMAL</sequence>
<keyword evidence="2" id="KW-1185">Reference proteome</keyword>